<sequence length="124" mass="13453">MVVDRPELLTARPSNPSHDPTCKPSRGLETDLPALDGVLQPTIQGPTNEWASGEDVTSRSYLPRPSPSFTFTLAPFANASTTTYAPTQTILYPPSHRQLPHLESTVDRVHDVYGGVKVAEDRGG</sequence>
<evidence type="ECO:0000256" key="1">
    <source>
        <dbReference type="SAM" id="MobiDB-lite"/>
    </source>
</evidence>
<organism evidence="2 3">
    <name type="scientific">Hydnomerulius pinastri MD-312</name>
    <dbReference type="NCBI Taxonomy" id="994086"/>
    <lineage>
        <taxon>Eukaryota</taxon>
        <taxon>Fungi</taxon>
        <taxon>Dikarya</taxon>
        <taxon>Basidiomycota</taxon>
        <taxon>Agaricomycotina</taxon>
        <taxon>Agaricomycetes</taxon>
        <taxon>Agaricomycetidae</taxon>
        <taxon>Boletales</taxon>
        <taxon>Boletales incertae sedis</taxon>
        <taxon>Leucogyrophana</taxon>
    </lineage>
</organism>
<dbReference type="AlphaFoldDB" id="A0A0C9V2U6"/>
<dbReference type="Proteomes" id="UP000053820">
    <property type="component" value="Unassembled WGS sequence"/>
</dbReference>
<dbReference type="HOGENOM" id="CLU_2004234_0_0_1"/>
<keyword evidence="3" id="KW-1185">Reference proteome</keyword>
<protein>
    <submittedName>
        <fullName evidence="2">Uncharacterized protein</fullName>
    </submittedName>
</protein>
<feature type="region of interest" description="Disordered" evidence="1">
    <location>
        <begin position="41"/>
        <end position="61"/>
    </location>
</feature>
<accession>A0A0C9V2U6</accession>
<reference evidence="2 3" key="1">
    <citation type="submission" date="2014-04" db="EMBL/GenBank/DDBJ databases">
        <title>Evolutionary Origins and Diversification of the Mycorrhizal Mutualists.</title>
        <authorList>
            <consortium name="DOE Joint Genome Institute"/>
            <consortium name="Mycorrhizal Genomics Consortium"/>
            <person name="Kohler A."/>
            <person name="Kuo A."/>
            <person name="Nagy L.G."/>
            <person name="Floudas D."/>
            <person name="Copeland A."/>
            <person name="Barry K.W."/>
            <person name="Cichocki N."/>
            <person name="Veneault-Fourrey C."/>
            <person name="LaButti K."/>
            <person name="Lindquist E.A."/>
            <person name="Lipzen A."/>
            <person name="Lundell T."/>
            <person name="Morin E."/>
            <person name="Murat C."/>
            <person name="Riley R."/>
            <person name="Ohm R."/>
            <person name="Sun H."/>
            <person name="Tunlid A."/>
            <person name="Henrissat B."/>
            <person name="Grigoriev I.V."/>
            <person name="Hibbett D.S."/>
            <person name="Martin F."/>
        </authorList>
    </citation>
    <scope>NUCLEOTIDE SEQUENCE [LARGE SCALE GENOMIC DNA]</scope>
    <source>
        <strain evidence="2 3">MD-312</strain>
    </source>
</reference>
<evidence type="ECO:0000313" key="2">
    <source>
        <dbReference type="EMBL" id="KIJ59584.1"/>
    </source>
</evidence>
<proteinExistence type="predicted"/>
<feature type="compositionally biased region" description="Polar residues" evidence="1">
    <location>
        <begin position="41"/>
        <end position="50"/>
    </location>
</feature>
<evidence type="ECO:0000313" key="3">
    <source>
        <dbReference type="Proteomes" id="UP000053820"/>
    </source>
</evidence>
<gene>
    <name evidence="2" type="ORF">HYDPIDRAFT_33025</name>
</gene>
<dbReference type="EMBL" id="KN839884">
    <property type="protein sequence ID" value="KIJ59584.1"/>
    <property type="molecule type" value="Genomic_DNA"/>
</dbReference>
<name>A0A0C9V2U6_9AGAM</name>
<feature type="region of interest" description="Disordered" evidence="1">
    <location>
        <begin position="1"/>
        <end position="28"/>
    </location>
</feature>